<evidence type="ECO:0000313" key="1">
    <source>
        <dbReference type="EMBL" id="MFG1701615.1"/>
    </source>
</evidence>
<keyword evidence="2" id="KW-1185">Reference proteome</keyword>
<gene>
    <name evidence="1" type="ORF">ACFLIM_00355</name>
</gene>
<dbReference type="Proteomes" id="UP001603978">
    <property type="component" value="Unassembled WGS sequence"/>
</dbReference>
<organism evidence="1 2">
    <name type="scientific">Nonomuraea marmarensis</name>
    <dbReference type="NCBI Taxonomy" id="3351344"/>
    <lineage>
        <taxon>Bacteria</taxon>
        <taxon>Bacillati</taxon>
        <taxon>Actinomycetota</taxon>
        <taxon>Actinomycetes</taxon>
        <taxon>Streptosporangiales</taxon>
        <taxon>Streptosporangiaceae</taxon>
        <taxon>Nonomuraea</taxon>
    </lineage>
</organism>
<sequence length="53" mass="5431">MSEGIFIRLLGAVSAVHGSRPIDLGPAQQRTVLAILASAAAHPLPMDQLVAGI</sequence>
<protein>
    <submittedName>
        <fullName evidence="1">Uncharacterized protein</fullName>
    </submittedName>
</protein>
<evidence type="ECO:0000313" key="2">
    <source>
        <dbReference type="Proteomes" id="UP001603978"/>
    </source>
</evidence>
<name>A0ABW7A2Q6_9ACTN</name>
<dbReference type="EMBL" id="JBICRM010000001">
    <property type="protein sequence ID" value="MFG1701615.1"/>
    <property type="molecule type" value="Genomic_DNA"/>
</dbReference>
<dbReference type="InterPro" id="IPR036388">
    <property type="entry name" value="WH-like_DNA-bd_sf"/>
</dbReference>
<dbReference type="RefSeq" id="WP_393160577.1">
    <property type="nucleotide sequence ID" value="NZ_JBICRM010000001.1"/>
</dbReference>
<reference evidence="1 2" key="1">
    <citation type="submission" date="2024-10" db="EMBL/GenBank/DDBJ databases">
        <authorList>
            <person name="Topkara A.R."/>
            <person name="Saygin H."/>
        </authorList>
    </citation>
    <scope>NUCLEOTIDE SEQUENCE [LARGE SCALE GENOMIC DNA]</scope>
    <source>
        <strain evidence="1 2">M3C6</strain>
    </source>
</reference>
<accession>A0ABW7A2Q6</accession>
<dbReference type="Gene3D" id="1.10.10.10">
    <property type="entry name" value="Winged helix-like DNA-binding domain superfamily/Winged helix DNA-binding domain"/>
    <property type="match status" value="1"/>
</dbReference>
<comment type="caution">
    <text evidence="1">The sequence shown here is derived from an EMBL/GenBank/DDBJ whole genome shotgun (WGS) entry which is preliminary data.</text>
</comment>
<proteinExistence type="predicted"/>